<protein>
    <recommendedName>
        <fullName evidence="4">RxLR effector protein</fullName>
    </recommendedName>
</protein>
<keyword evidence="1" id="KW-0732">Signal</keyword>
<dbReference type="Proteomes" id="UP001150217">
    <property type="component" value="Unassembled WGS sequence"/>
</dbReference>
<accession>A0ABQ8VIT0</accession>
<gene>
    <name evidence="2" type="ORF">C8R41DRAFT_919895</name>
</gene>
<sequence length="122" mass="13267">MVHSRTVLTALFATWMASVLAVPILEGNALAARVAEGYPPVPAQSSPSDYVHRPRAEQALSEEDKKMISYLESNGHTNGRPGLTGVIGMVKENPGNTKAQSMLKEFYDQLTYMDKKGLSSTL</sequence>
<evidence type="ECO:0008006" key="4">
    <source>
        <dbReference type="Google" id="ProtNLM"/>
    </source>
</evidence>
<feature type="chain" id="PRO_5046851741" description="RxLR effector protein" evidence="1">
    <location>
        <begin position="22"/>
        <end position="122"/>
    </location>
</feature>
<keyword evidence="3" id="KW-1185">Reference proteome</keyword>
<comment type="caution">
    <text evidence="2">The sequence shown here is derived from an EMBL/GenBank/DDBJ whole genome shotgun (WGS) entry which is preliminary data.</text>
</comment>
<evidence type="ECO:0000256" key="1">
    <source>
        <dbReference type="SAM" id="SignalP"/>
    </source>
</evidence>
<proteinExistence type="predicted"/>
<reference evidence="2" key="1">
    <citation type="submission" date="2022-08" db="EMBL/GenBank/DDBJ databases">
        <title>A Global Phylogenomic Analysis of the Shiitake Genus Lentinula.</title>
        <authorList>
            <consortium name="DOE Joint Genome Institute"/>
            <person name="Sierra-Patev S."/>
            <person name="Min B."/>
            <person name="Naranjo-Ortiz M."/>
            <person name="Looney B."/>
            <person name="Konkel Z."/>
            <person name="Slot J.C."/>
            <person name="Sakamoto Y."/>
            <person name="Steenwyk J.L."/>
            <person name="Rokas A."/>
            <person name="Carro J."/>
            <person name="Camarero S."/>
            <person name="Ferreira P."/>
            <person name="Molpeceres G."/>
            <person name="Ruiz-Duenas F.J."/>
            <person name="Serrano A."/>
            <person name="Henrissat B."/>
            <person name="Drula E."/>
            <person name="Hughes K.W."/>
            <person name="Mata J.L."/>
            <person name="Ishikawa N.K."/>
            <person name="Vargas-Isla R."/>
            <person name="Ushijima S."/>
            <person name="Smith C.A."/>
            <person name="Ahrendt S."/>
            <person name="Andreopoulos W."/>
            <person name="He G."/>
            <person name="Labutti K."/>
            <person name="Lipzen A."/>
            <person name="Ng V."/>
            <person name="Riley R."/>
            <person name="Sandor L."/>
            <person name="Barry K."/>
            <person name="Martinez A.T."/>
            <person name="Xiao Y."/>
            <person name="Gibbons J.G."/>
            <person name="Terashima K."/>
            <person name="Grigoriev I.V."/>
            <person name="Hibbett D.S."/>
        </authorList>
    </citation>
    <scope>NUCLEOTIDE SEQUENCE</scope>
    <source>
        <strain evidence="2">RHP3577 ss4</strain>
    </source>
</reference>
<organism evidence="2 3">
    <name type="scientific">Lentinula lateritia</name>
    <dbReference type="NCBI Taxonomy" id="40482"/>
    <lineage>
        <taxon>Eukaryota</taxon>
        <taxon>Fungi</taxon>
        <taxon>Dikarya</taxon>
        <taxon>Basidiomycota</taxon>
        <taxon>Agaricomycotina</taxon>
        <taxon>Agaricomycetes</taxon>
        <taxon>Agaricomycetidae</taxon>
        <taxon>Agaricales</taxon>
        <taxon>Marasmiineae</taxon>
        <taxon>Omphalotaceae</taxon>
        <taxon>Lentinula</taxon>
    </lineage>
</organism>
<evidence type="ECO:0000313" key="3">
    <source>
        <dbReference type="Proteomes" id="UP001150217"/>
    </source>
</evidence>
<dbReference type="EMBL" id="JANVFT010000038">
    <property type="protein sequence ID" value="KAJ4492354.1"/>
    <property type="molecule type" value="Genomic_DNA"/>
</dbReference>
<evidence type="ECO:0000313" key="2">
    <source>
        <dbReference type="EMBL" id="KAJ4492354.1"/>
    </source>
</evidence>
<feature type="signal peptide" evidence="1">
    <location>
        <begin position="1"/>
        <end position="21"/>
    </location>
</feature>
<name>A0ABQ8VIT0_9AGAR</name>